<dbReference type="EMBL" id="QTPM01000023">
    <property type="protein sequence ID" value="RQY90209.1"/>
    <property type="molecule type" value="Genomic_DNA"/>
</dbReference>
<evidence type="ECO:0000313" key="4">
    <source>
        <dbReference type="Proteomes" id="UP000281098"/>
    </source>
</evidence>
<dbReference type="Proteomes" id="UP000068603">
    <property type="component" value="Unassembled WGS sequence"/>
</dbReference>
<dbReference type="Proteomes" id="UP000281098">
    <property type="component" value="Unassembled WGS sequence"/>
</dbReference>
<dbReference type="PIRSF" id="PIRSF028304">
    <property type="entry name" value="UCP028304"/>
    <property type="match status" value="1"/>
</dbReference>
<accession>A0A104Q6V7</accession>
<reference evidence="2 4" key="2">
    <citation type="submission" date="2018-08" db="EMBL/GenBank/DDBJ databases">
        <title>Comparative analysis of Burkholderia isolates from Puerto Rico.</title>
        <authorList>
            <person name="Hall C."/>
            <person name="Sahl J."/>
            <person name="Wagner D."/>
        </authorList>
    </citation>
    <scope>NUCLEOTIDE SEQUENCE [LARGE SCALE GENOMIC DNA]</scope>
    <source>
        <strain evidence="2 4">Bp8966</strain>
    </source>
</reference>
<dbReference type="EMBL" id="LPHB01000056">
    <property type="protein sequence ID" value="KWA58572.1"/>
    <property type="molecule type" value="Genomic_DNA"/>
</dbReference>
<protein>
    <submittedName>
        <fullName evidence="1">Type VI secretion protein</fullName>
    </submittedName>
    <submittedName>
        <fullName evidence="2">Type VI secretion system baseplate subunit TssF</fullName>
    </submittedName>
</protein>
<reference evidence="1 3" key="1">
    <citation type="submission" date="2015-11" db="EMBL/GenBank/DDBJ databases">
        <title>Expanding the genomic diversity of Burkholderia species for the development of highly accurate diagnostics.</title>
        <authorList>
            <person name="Sahl J."/>
            <person name="Keim P."/>
            <person name="Wagner D."/>
        </authorList>
    </citation>
    <scope>NUCLEOTIDE SEQUENCE [LARGE SCALE GENOMIC DNA]</scope>
    <source>
        <strain evidence="1 3">MSMB1960WGS</strain>
    </source>
</reference>
<evidence type="ECO:0000313" key="1">
    <source>
        <dbReference type="EMBL" id="KWA58572.1"/>
    </source>
</evidence>
<dbReference type="Pfam" id="PF05947">
    <property type="entry name" value="T6SS_TssF"/>
    <property type="match status" value="1"/>
</dbReference>
<evidence type="ECO:0000313" key="3">
    <source>
        <dbReference type="Proteomes" id="UP000068603"/>
    </source>
</evidence>
<dbReference type="RefSeq" id="WP_059920200.1">
    <property type="nucleotide sequence ID" value="NZ_CP013461.1"/>
</dbReference>
<evidence type="ECO:0000313" key="2">
    <source>
        <dbReference type="EMBL" id="RQY90209.1"/>
    </source>
</evidence>
<keyword evidence="4" id="KW-1185">Reference proteome</keyword>
<dbReference type="InterPro" id="IPR010272">
    <property type="entry name" value="T6SS_TssF"/>
</dbReference>
<sequence>MDPLLLDYYNQELIYMRELAGEFARAHPKIARRLGMQTGEVADPYVERLIESFCFMSARMQIKLDAEFPRFTGRLLEVLYPNYVAPTPSMAVIRLYPSRTEGSLAKGFRIGRGTTFTARVPDGEQTGCQFRSSQDVTLYPLEIVDARLTGIPPDIPSLDRHVPPHTKIRGALRLTLRTLGDACIRDLAGLDRLPIYLAGDGQVASHLFELLHTSNVATLTAAPGQFDNTRQPPHTVTKEAVVHEGLGSGEGLLPLNWANFHGHNLLHEYFACPERFYFFALTGLQAAFSRVAGNEVEIVVLLEQLPERLLNLVDASRFALFCTPVVNLFRKLTDRIELSAGDTEFRLAPSRLAPLDYEVYAVDTVYGRSSATSRELEFRPLYQTLNNDEGNYGRYFSARRERRLSSDSARRYGTRTPYIGTETFVSLVDQNEAPYREDLRYVAVDAWVTNRDLPSLVPRNGIRDLTVSDSAPLDSVGFIRAPSTPKPPLADREMAWRLIRQLNFNYLPLHELDHRAGGQGLRDLLRLFLASDDTDHLRQIESLVGVATRPVTRKLPGAGPLVFGRGIECRLTVDETGFSGTSPYLFGLILEHYLARHASINVFTQTELHSMQRGMVARWPVRTGTRGVF</sequence>
<comment type="caution">
    <text evidence="1">The sequence shown here is derived from an EMBL/GenBank/DDBJ whole genome shotgun (WGS) entry which is preliminary data.</text>
</comment>
<dbReference type="STRING" id="1503054.WT74_22955"/>
<dbReference type="NCBIfam" id="TIGR03359">
    <property type="entry name" value="VI_chp_6"/>
    <property type="match status" value="1"/>
</dbReference>
<proteinExistence type="predicted"/>
<dbReference type="PANTHER" id="PTHR35370:SF1">
    <property type="entry name" value="TYPE VI SECRETION SYSTEM COMPONENT TSSF1"/>
    <property type="match status" value="1"/>
</dbReference>
<dbReference type="AlphaFoldDB" id="A0A104Q6V7"/>
<dbReference type="KEGG" id="bstg:WT74_22955"/>
<gene>
    <name evidence="2" type="primary">vasA</name>
    <name evidence="2" type="ORF">DF017_19315</name>
    <name evidence="1" type="ORF">WT44_20570</name>
</gene>
<dbReference type="PANTHER" id="PTHR35370">
    <property type="entry name" value="CYTOPLASMIC PROTEIN-RELATED-RELATED"/>
    <property type="match status" value="1"/>
</dbReference>
<name>A0A104Q6V7_9BURK</name>
<organism evidence="1">
    <name type="scientific">Burkholderia stagnalis</name>
    <dbReference type="NCBI Taxonomy" id="1503054"/>
    <lineage>
        <taxon>Bacteria</taxon>
        <taxon>Pseudomonadati</taxon>
        <taxon>Pseudomonadota</taxon>
        <taxon>Betaproteobacteria</taxon>
        <taxon>Burkholderiales</taxon>
        <taxon>Burkholderiaceae</taxon>
        <taxon>Burkholderia</taxon>
        <taxon>Burkholderia cepacia complex</taxon>
    </lineage>
</organism>